<dbReference type="Pfam" id="PF01323">
    <property type="entry name" value="DSBA"/>
    <property type="match status" value="1"/>
</dbReference>
<evidence type="ECO:0000259" key="2">
    <source>
        <dbReference type="PROSITE" id="PS51352"/>
    </source>
</evidence>
<evidence type="ECO:0000313" key="3">
    <source>
        <dbReference type="EMBL" id="SIS79162.1"/>
    </source>
</evidence>
<feature type="signal peptide" evidence="1">
    <location>
        <begin position="1"/>
        <end position="18"/>
    </location>
</feature>
<gene>
    <name evidence="3" type="ORF">SAMN05421774_102287</name>
</gene>
<dbReference type="Pfam" id="PF18312">
    <property type="entry name" value="ScsC_N"/>
    <property type="match status" value="1"/>
</dbReference>
<dbReference type="GO" id="GO:0016491">
    <property type="term" value="F:oxidoreductase activity"/>
    <property type="evidence" value="ECO:0007669"/>
    <property type="project" value="InterPro"/>
</dbReference>
<dbReference type="InterPro" id="IPR013766">
    <property type="entry name" value="Thioredoxin_domain"/>
</dbReference>
<dbReference type="AlphaFoldDB" id="A0A1N7LZB8"/>
<evidence type="ECO:0000313" key="4">
    <source>
        <dbReference type="Proteomes" id="UP000186141"/>
    </source>
</evidence>
<sequence>MRLLTAALCLALAAPASALDLSAMSATERTAFGQAVREYLLENPEVLMEAIGVLEQKREADQVATDLKIMRDNADMLYTNPADWVGGNPAGDVTVVEFLDYRCGYCRKAWEDVENLVAADGNIRLVLKEFPILGEDSLASSQFAIAARKLGGDETYKKAHDALISLVGPADEAALSDLAEDLGLDPAKVAAEMMSDETAAIIRANHQLATLLQINGTPTFVVNETMVRGYVPMDGMRQIVDGQRKKAN</sequence>
<dbReference type="CDD" id="cd03023">
    <property type="entry name" value="DsbA_Com1_like"/>
    <property type="match status" value="1"/>
</dbReference>
<dbReference type="EMBL" id="FTOT01000002">
    <property type="protein sequence ID" value="SIS79162.1"/>
    <property type="molecule type" value="Genomic_DNA"/>
</dbReference>
<accession>A0A1N7LZB8</accession>
<dbReference type="InterPro" id="IPR041205">
    <property type="entry name" value="ScsC_N"/>
</dbReference>
<reference evidence="3 4" key="1">
    <citation type="submission" date="2017-01" db="EMBL/GenBank/DDBJ databases">
        <authorList>
            <person name="Mah S.A."/>
            <person name="Swanson W.J."/>
            <person name="Moy G.W."/>
            <person name="Vacquier V.D."/>
        </authorList>
    </citation>
    <scope>NUCLEOTIDE SEQUENCE [LARGE SCALE GENOMIC DNA]</scope>
    <source>
        <strain evidence="3 4">DSM 26375</strain>
    </source>
</reference>
<dbReference type="RefSeq" id="WP_076529489.1">
    <property type="nucleotide sequence ID" value="NZ_BMEH01000002.1"/>
</dbReference>
<keyword evidence="3" id="KW-0413">Isomerase</keyword>
<dbReference type="GO" id="GO:0016853">
    <property type="term" value="F:isomerase activity"/>
    <property type="evidence" value="ECO:0007669"/>
    <property type="project" value="UniProtKB-KW"/>
</dbReference>
<feature type="chain" id="PRO_5013269797" evidence="1">
    <location>
        <begin position="19"/>
        <end position="248"/>
    </location>
</feature>
<dbReference type="PANTHER" id="PTHR35272">
    <property type="entry name" value="THIOL:DISULFIDE INTERCHANGE PROTEIN DSBC-RELATED"/>
    <property type="match status" value="1"/>
</dbReference>
<organism evidence="3 4">
    <name type="scientific">Gemmobacter megaterium</name>
    <dbReference type="NCBI Taxonomy" id="1086013"/>
    <lineage>
        <taxon>Bacteria</taxon>
        <taxon>Pseudomonadati</taxon>
        <taxon>Pseudomonadota</taxon>
        <taxon>Alphaproteobacteria</taxon>
        <taxon>Rhodobacterales</taxon>
        <taxon>Paracoccaceae</taxon>
        <taxon>Gemmobacter</taxon>
    </lineage>
</organism>
<keyword evidence="1" id="KW-0732">Signal</keyword>
<dbReference type="Gene3D" id="3.40.30.10">
    <property type="entry name" value="Glutaredoxin"/>
    <property type="match status" value="1"/>
</dbReference>
<name>A0A1N7LZB8_9RHOB</name>
<dbReference type="InterPro" id="IPR051470">
    <property type="entry name" value="Thiol:disulfide_interchange"/>
</dbReference>
<protein>
    <submittedName>
        <fullName evidence="3">Protein-disulfide isomerase</fullName>
    </submittedName>
</protein>
<proteinExistence type="predicted"/>
<dbReference type="InterPro" id="IPR001853">
    <property type="entry name" value="DSBA-like_thioredoxin_dom"/>
</dbReference>
<dbReference type="STRING" id="1086013.SAMN05421774_102287"/>
<dbReference type="OrthoDB" id="9780147at2"/>
<dbReference type="PANTHER" id="PTHR35272:SF3">
    <property type="entry name" value="THIOL:DISULFIDE INTERCHANGE PROTEIN DSBC"/>
    <property type="match status" value="1"/>
</dbReference>
<keyword evidence="4" id="KW-1185">Reference proteome</keyword>
<dbReference type="InterPro" id="IPR036249">
    <property type="entry name" value="Thioredoxin-like_sf"/>
</dbReference>
<dbReference type="SUPFAM" id="SSF52833">
    <property type="entry name" value="Thioredoxin-like"/>
    <property type="match status" value="1"/>
</dbReference>
<evidence type="ECO:0000256" key="1">
    <source>
        <dbReference type="SAM" id="SignalP"/>
    </source>
</evidence>
<dbReference type="PROSITE" id="PS51352">
    <property type="entry name" value="THIOREDOXIN_2"/>
    <property type="match status" value="1"/>
</dbReference>
<feature type="domain" description="Thioredoxin" evidence="2">
    <location>
        <begin position="51"/>
        <end position="245"/>
    </location>
</feature>
<dbReference type="Proteomes" id="UP000186141">
    <property type="component" value="Unassembled WGS sequence"/>
</dbReference>